<organism evidence="1 2">
    <name type="scientific">Candidatus Kuenenbacteria bacterium GW2011_GWA2_42_15</name>
    <dbReference type="NCBI Taxonomy" id="1618677"/>
    <lineage>
        <taxon>Bacteria</taxon>
        <taxon>Candidatus Kueneniibacteriota</taxon>
    </lineage>
</organism>
<protein>
    <recommendedName>
        <fullName evidence="3">N-acetyltransferase domain-containing protein</fullName>
    </recommendedName>
</protein>
<name>A0A0G0YXH3_9BACT</name>
<dbReference type="Gene3D" id="3.40.630.30">
    <property type="match status" value="1"/>
</dbReference>
<dbReference type="InterPro" id="IPR016181">
    <property type="entry name" value="Acyl_CoA_acyltransferase"/>
</dbReference>
<evidence type="ECO:0000313" key="2">
    <source>
        <dbReference type="Proteomes" id="UP000034516"/>
    </source>
</evidence>
<sequence>MTEGRDFVSDSEVKKDVTFGHVDPENRKEISDYYGFEVVNKFSKVAEETTFDKMIDYRQEQMRQGCLRVATAREGKDLIATSVVVLKDMADGRHTLGKEIESNEAFAAGTFILPSKRGSEVAKRLATEQEKITEEAGKKSILTEIDYNNSPSMRFRMNKMGYCLYGTKIQDKDGQELYVYRYKKNLENPEDVGPRDPANQPPWVEKIKVGELKIHDSEVNPDSPPEIFISPDNIKQIQVALDNNYKGVSLISPELDFSNEKDKPLDKNYIVFIKD</sequence>
<dbReference type="SUPFAM" id="SSF55729">
    <property type="entry name" value="Acyl-CoA N-acyltransferases (Nat)"/>
    <property type="match status" value="1"/>
</dbReference>
<reference evidence="1 2" key="1">
    <citation type="journal article" date="2015" name="Nature">
        <title>rRNA introns, odd ribosomes, and small enigmatic genomes across a large radiation of phyla.</title>
        <authorList>
            <person name="Brown C.T."/>
            <person name="Hug L.A."/>
            <person name="Thomas B.C."/>
            <person name="Sharon I."/>
            <person name="Castelle C.J."/>
            <person name="Singh A."/>
            <person name="Wilkins M.J."/>
            <person name="Williams K.H."/>
            <person name="Banfield J.F."/>
        </authorList>
    </citation>
    <scope>NUCLEOTIDE SEQUENCE [LARGE SCALE GENOMIC DNA]</scope>
</reference>
<proteinExistence type="predicted"/>
<evidence type="ECO:0000313" key="1">
    <source>
        <dbReference type="EMBL" id="KKS41280.1"/>
    </source>
</evidence>
<dbReference type="AlphaFoldDB" id="A0A0G0YXH3"/>
<accession>A0A0G0YXH3</accession>
<dbReference type="EMBL" id="LCCW01000029">
    <property type="protein sequence ID" value="KKS41280.1"/>
    <property type="molecule type" value="Genomic_DNA"/>
</dbReference>
<comment type="caution">
    <text evidence="1">The sequence shown here is derived from an EMBL/GenBank/DDBJ whole genome shotgun (WGS) entry which is preliminary data.</text>
</comment>
<dbReference type="Proteomes" id="UP000034516">
    <property type="component" value="Unassembled WGS sequence"/>
</dbReference>
<evidence type="ECO:0008006" key="3">
    <source>
        <dbReference type="Google" id="ProtNLM"/>
    </source>
</evidence>
<gene>
    <name evidence="1" type="ORF">UV02_C0029G0003</name>
</gene>